<dbReference type="Pfam" id="PF00892">
    <property type="entry name" value="EamA"/>
    <property type="match status" value="3"/>
</dbReference>
<evidence type="ECO:0000313" key="9">
    <source>
        <dbReference type="Proteomes" id="UP000541444"/>
    </source>
</evidence>
<feature type="transmembrane region" description="Helical" evidence="6">
    <location>
        <begin position="474"/>
        <end position="493"/>
    </location>
</feature>
<feature type="transmembrane region" description="Helical" evidence="6">
    <location>
        <begin position="505"/>
        <end position="523"/>
    </location>
</feature>
<evidence type="ECO:0000256" key="6">
    <source>
        <dbReference type="SAM" id="Phobius"/>
    </source>
</evidence>
<feature type="transmembrane region" description="Helical" evidence="6">
    <location>
        <begin position="336"/>
        <end position="360"/>
    </location>
</feature>
<keyword evidence="3 6" id="KW-0812">Transmembrane</keyword>
<protein>
    <recommendedName>
        <fullName evidence="7">EamA domain-containing protein</fullName>
    </recommendedName>
</protein>
<dbReference type="GO" id="GO:0022857">
    <property type="term" value="F:transmembrane transporter activity"/>
    <property type="evidence" value="ECO:0007669"/>
    <property type="project" value="InterPro"/>
</dbReference>
<evidence type="ECO:0000256" key="1">
    <source>
        <dbReference type="ARBA" id="ARBA00004141"/>
    </source>
</evidence>
<name>A0A7J7ML22_9MAGN</name>
<feature type="transmembrane region" description="Helical" evidence="6">
    <location>
        <begin position="238"/>
        <end position="257"/>
    </location>
</feature>
<dbReference type="InterPro" id="IPR030184">
    <property type="entry name" value="WAT1-related"/>
</dbReference>
<evidence type="ECO:0000256" key="3">
    <source>
        <dbReference type="ARBA" id="ARBA00022692"/>
    </source>
</evidence>
<feature type="transmembrane region" description="Helical" evidence="6">
    <location>
        <begin position="439"/>
        <end position="459"/>
    </location>
</feature>
<feature type="transmembrane region" description="Helical" evidence="6">
    <location>
        <begin position="311"/>
        <end position="330"/>
    </location>
</feature>
<gene>
    <name evidence="8" type="ORF">GIB67_034720</name>
</gene>
<keyword evidence="5 6" id="KW-0472">Membrane</keyword>
<feature type="transmembrane region" description="Helical" evidence="6">
    <location>
        <begin position="82"/>
        <end position="101"/>
    </location>
</feature>
<feature type="transmembrane region" description="Helical" evidence="6">
    <location>
        <begin position="376"/>
        <end position="395"/>
    </location>
</feature>
<feature type="domain" description="EamA" evidence="7">
    <location>
        <begin position="115"/>
        <end position="255"/>
    </location>
</feature>
<feature type="domain" description="EamA" evidence="7">
    <location>
        <begin position="409"/>
        <end position="549"/>
    </location>
</feature>
<feature type="domain" description="EamA" evidence="7">
    <location>
        <begin position="278"/>
        <end position="372"/>
    </location>
</feature>
<evidence type="ECO:0000313" key="8">
    <source>
        <dbReference type="EMBL" id="KAF6155625.1"/>
    </source>
</evidence>
<feature type="transmembrane region" description="Helical" evidence="6">
    <location>
        <begin position="211"/>
        <end position="232"/>
    </location>
</feature>
<dbReference type="Proteomes" id="UP000541444">
    <property type="component" value="Unassembled WGS sequence"/>
</dbReference>
<dbReference type="InterPro" id="IPR037185">
    <property type="entry name" value="EmrE-like"/>
</dbReference>
<dbReference type="PANTHER" id="PTHR31218">
    <property type="entry name" value="WAT1-RELATED PROTEIN"/>
    <property type="match status" value="1"/>
</dbReference>
<keyword evidence="4 6" id="KW-1133">Transmembrane helix</keyword>
<feature type="transmembrane region" description="Helical" evidence="6">
    <location>
        <begin position="145"/>
        <end position="166"/>
    </location>
</feature>
<dbReference type="GO" id="GO:0016020">
    <property type="term" value="C:membrane"/>
    <property type="evidence" value="ECO:0007669"/>
    <property type="project" value="UniProtKB-SubCell"/>
</dbReference>
<proteinExistence type="inferred from homology"/>
<dbReference type="InterPro" id="IPR000620">
    <property type="entry name" value="EamA_dom"/>
</dbReference>
<feature type="transmembrane region" description="Helical" evidence="6">
    <location>
        <begin position="407"/>
        <end position="427"/>
    </location>
</feature>
<feature type="non-terminal residue" evidence="8">
    <location>
        <position position="1"/>
    </location>
</feature>
<evidence type="ECO:0000256" key="4">
    <source>
        <dbReference type="ARBA" id="ARBA00022989"/>
    </source>
</evidence>
<feature type="transmembrane region" description="Helical" evidence="6">
    <location>
        <begin position="181"/>
        <end position="199"/>
    </location>
</feature>
<evidence type="ECO:0000259" key="7">
    <source>
        <dbReference type="Pfam" id="PF00892"/>
    </source>
</evidence>
<feature type="transmembrane region" description="Helical" evidence="6">
    <location>
        <begin position="113"/>
        <end position="133"/>
    </location>
</feature>
<dbReference type="OrthoDB" id="770296at2759"/>
<feature type="transmembrane region" description="Helical" evidence="6">
    <location>
        <begin position="529"/>
        <end position="551"/>
    </location>
</feature>
<comment type="similarity">
    <text evidence="2">Belongs to the drug/metabolite transporter (DMT) superfamily. Plant drug/metabolite exporter (P-DME) (TC 2.A.7.4) family.</text>
</comment>
<sequence length="577" mass="63061">GVNGPVFVFYEHLLSTVLLSALAFLFERITLCQLLLTSSLGYISATFQSTALNTTTAVVFVLAVIFRQEAFTFYTVNGQAKLWGIALSFLGATVMLLYPGPELHGLAVLNTNYLTGGIMVVCAILATSTWIILVERVATKYPAKMCLSAMMSLFGTLQVAIVAIVAEREVSAWKLHLDGSFELLAIIYGGIVVTGLSYYAQTWCIHKKGPVFTSAFSPLLIVFSFILETTFLRKTAHLWSIAGAVFVVAGLYLILWAKAVDTKIKKIWEGNTRGVNGPVFVLYEHSLSTILLSALAFVFERRKRPAFTFYILRWAFLLGFLQITLCQLLLTSSLRYISATFLSTALNTTPAVVFVLAVIFRQEVFTVCTINGQAKLWRIALSFLGAIVTLLYPGPEVLGLAGLNKNHLAGVLMVICGILATSTWIILVERVSAKYPAKMCLAAMMTLFGTLQVAIVAIVTEREASSWELHLDGSFELLAIVYGGIVVTGVTYYAQTWCIHKKGPVFASAFSPLLIVFSFLLETVFLGKAAHLCSIVGAVLVVVGLYLILWAKAGDIEKKKIWEESTSSSLISPAIEP</sequence>
<dbReference type="EMBL" id="JACGCM010001410">
    <property type="protein sequence ID" value="KAF6155625.1"/>
    <property type="molecule type" value="Genomic_DNA"/>
</dbReference>
<feature type="transmembrane region" description="Helical" evidence="6">
    <location>
        <begin position="46"/>
        <end position="66"/>
    </location>
</feature>
<dbReference type="AlphaFoldDB" id="A0A7J7ML22"/>
<evidence type="ECO:0000256" key="2">
    <source>
        <dbReference type="ARBA" id="ARBA00007635"/>
    </source>
</evidence>
<accession>A0A7J7ML22</accession>
<comment type="caution">
    <text evidence="8">The sequence shown here is derived from an EMBL/GenBank/DDBJ whole genome shotgun (WGS) entry which is preliminary data.</text>
</comment>
<evidence type="ECO:0000256" key="5">
    <source>
        <dbReference type="ARBA" id="ARBA00023136"/>
    </source>
</evidence>
<comment type="subcellular location">
    <subcellularLocation>
        <location evidence="1">Membrane</location>
        <topology evidence="1">Multi-pass membrane protein</topology>
    </subcellularLocation>
</comment>
<organism evidence="8 9">
    <name type="scientific">Kingdonia uniflora</name>
    <dbReference type="NCBI Taxonomy" id="39325"/>
    <lineage>
        <taxon>Eukaryota</taxon>
        <taxon>Viridiplantae</taxon>
        <taxon>Streptophyta</taxon>
        <taxon>Embryophyta</taxon>
        <taxon>Tracheophyta</taxon>
        <taxon>Spermatophyta</taxon>
        <taxon>Magnoliopsida</taxon>
        <taxon>Ranunculales</taxon>
        <taxon>Circaeasteraceae</taxon>
        <taxon>Kingdonia</taxon>
    </lineage>
</organism>
<dbReference type="SUPFAM" id="SSF103481">
    <property type="entry name" value="Multidrug resistance efflux transporter EmrE"/>
    <property type="match status" value="3"/>
</dbReference>
<keyword evidence="9" id="KW-1185">Reference proteome</keyword>
<feature type="transmembrane region" description="Helical" evidence="6">
    <location>
        <begin position="7"/>
        <end position="26"/>
    </location>
</feature>
<reference evidence="8 9" key="1">
    <citation type="journal article" date="2020" name="IScience">
        <title>Genome Sequencing of the Endangered Kingdonia uniflora (Circaeasteraceae, Ranunculales) Reveals Potential Mechanisms of Evolutionary Specialization.</title>
        <authorList>
            <person name="Sun Y."/>
            <person name="Deng T."/>
            <person name="Zhang A."/>
            <person name="Moore M.J."/>
            <person name="Landis J.B."/>
            <person name="Lin N."/>
            <person name="Zhang H."/>
            <person name="Zhang X."/>
            <person name="Huang J."/>
            <person name="Zhang X."/>
            <person name="Sun H."/>
            <person name="Wang H."/>
        </authorList>
    </citation>
    <scope>NUCLEOTIDE SEQUENCE [LARGE SCALE GENOMIC DNA]</scope>
    <source>
        <strain evidence="8">TB1705</strain>
        <tissue evidence="8">Leaf</tissue>
    </source>
</reference>